<dbReference type="OrthoDB" id="537501at2"/>
<organism evidence="1 2">
    <name type="scientific">Corynebacterium lactis RW2-5</name>
    <dbReference type="NCBI Taxonomy" id="1408189"/>
    <lineage>
        <taxon>Bacteria</taxon>
        <taxon>Bacillati</taxon>
        <taxon>Actinomycetota</taxon>
        <taxon>Actinomycetes</taxon>
        <taxon>Mycobacteriales</taxon>
        <taxon>Corynebacteriaceae</taxon>
        <taxon>Corynebacterium</taxon>
    </lineage>
</organism>
<gene>
    <name evidence="1" type="ORF">CLAC_06265</name>
</gene>
<dbReference type="RefSeq" id="WP_053412158.1">
    <property type="nucleotide sequence ID" value="NZ_CP006841.1"/>
</dbReference>
<evidence type="ECO:0008006" key="3">
    <source>
        <dbReference type="Google" id="ProtNLM"/>
    </source>
</evidence>
<dbReference type="Pfam" id="PF05834">
    <property type="entry name" value="Lycopene_cycl"/>
    <property type="match status" value="1"/>
</dbReference>
<sequence length="406" mass="44311">MISAPLSATVIGLGPAGRILAHRAAARGWDVTAFDPAGGTLPSTIGLWAHQIPGWAPQSLIAADFFPTVVLADGASVRLGRKYCVIDNDCLANLGGFEVVKRKATTADCVGKAAVTATGEAAAAYGPEGQARQLAIGHIFEVGDLPEGVAEPVLMDFRQVGDDRGPASFSYRIPLGRGRFLIEETILATAVPLKKDSRTADEKYLLDLLRRRQSRRLEDLGVDSRAAVQEEVVSFPLLSMKDRSQCLATRCRLRRPTAQSLIDVSFGFAGGWMHPATGYSVGPVLDGVDSFLTALEREARCGKQEVFAASVSRIWLLRLRERGLAALLHFNRAETLEFFAAFFSLHERHIFAYLTGTTWSATMRAMLGVAVPLWKRNPRLLGVLILGFLQGCAAWRAPLWRRLREK</sequence>
<dbReference type="Proteomes" id="UP000058446">
    <property type="component" value="Chromosome"/>
</dbReference>
<proteinExistence type="predicted"/>
<evidence type="ECO:0000313" key="1">
    <source>
        <dbReference type="EMBL" id="ALA68517.1"/>
    </source>
</evidence>
<dbReference type="EMBL" id="CP006841">
    <property type="protein sequence ID" value="ALA68517.1"/>
    <property type="molecule type" value="Genomic_DNA"/>
</dbReference>
<dbReference type="STRING" id="1408189.CLAC_06265"/>
<name>A0A0K2H3A9_9CORY</name>
<dbReference type="KEGG" id="clw:CLAC_06265"/>
<evidence type="ECO:0000313" key="2">
    <source>
        <dbReference type="Proteomes" id="UP000058446"/>
    </source>
</evidence>
<protein>
    <recommendedName>
        <fullName evidence="3">Lycopene cyclase</fullName>
    </recommendedName>
</protein>
<dbReference type="PATRIC" id="fig|1408189.4.peg.1245"/>
<dbReference type="PANTHER" id="PTHR39757:SF5">
    <property type="entry name" value="OS02G0190600 PROTEIN"/>
    <property type="match status" value="1"/>
</dbReference>
<dbReference type="PANTHER" id="PTHR39757">
    <property type="match status" value="1"/>
</dbReference>
<dbReference type="AlphaFoldDB" id="A0A0K2H3A9"/>
<keyword evidence="2" id="KW-1185">Reference proteome</keyword>
<accession>A0A0K2H3A9</accession>
<dbReference type="SUPFAM" id="SSF51971">
    <property type="entry name" value="Nucleotide-binding domain"/>
    <property type="match status" value="1"/>
</dbReference>
<reference evidence="1 2" key="1">
    <citation type="submission" date="2013-10" db="EMBL/GenBank/DDBJ databases">
        <title>Complete genome sequence of Corynebacterium lactis DSM 45799(T), isolated from raw cow milk.</title>
        <authorList>
            <person name="Ruckert C."/>
            <person name="Albersmeier A."/>
            <person name="Lipski A."/>
            <person name="Kalinowski J."/>
        </authorList>
    </citation>
    <scope>NUCLEOTIDE SEQUENCE [LARGE SCALE GENOMIC DNA]</scope>
    <source>
        <strain evidence="1 2">RW2-5</strain>
    </source>
</reference>